<gene>
    <name evidence="6" type="ORF">V1264_014082</name>
</gene>
<evidence type="ECO:0000256" key="4">
    <source>
        <dbReference type="ARBA" id="ARBA00023136"/>
    </source>
</evidence>
<dbReference type="GO" id="GO:0016020">
    <property type="term" value="C:membrane"/>
    <property type="evidence" value="ECO:0007669"/>
    <property type="project" value="UniProtKB-SubCell"/>
</dbReference>
<name>A0AAN9BRI6_9CAEN</name>
<evidence type="ECO:0000256" key="3">
    <source>
        <dbReference type="ARBA" id="ARBA00022989"/>
    </source>
</evidence>
<keyword evidence="3 5" id="KW-1133">Transmembrane helix</keyword>
<evidence type="ECO:0000256" key="2">
    <source>
        <dbReference type="ARBA" id="ARBA00022692"/>
    </source>
</evidence>
<dbReference type="EMBL" id="JBAMIC010000003">
    <property type="protein sequence ID" value="KAK7110158.1"/>
    <property type="molecule type" value="Genomic_DNA"/>
</dbReference>
<dbReference type="InterPro" id="IPR018499">
    <property type="entry name" value="Tetraspanin/Peripherin"/>
</dbReference>
<evidence type="ECO:0000313" key="6">
    <source>
        <dbReference type="EMBL" id="KAK7110158.1"/>
    </source>
</evidence>
<feature type="transmembrane region" description="Helical" evidence="5">
    <location>
        <begin position="105"/>
        <end position="128"/>
    </location>
</feature>
<accession>A0AAN9BRI6</accession>
<keyword evidence="7" id="KW-1185">Reference proteome</keyword>
<comment type="caution">
    <text evidence="6">The sequence shown here is derived from an EMBL/GenBank/DDBJ whole genome shotgun (WGS) entry which is preliminary data.</text>
</comment>
<feature type="transmembrane region" description="Helical" evidence="5">
    <location>
        <begin position="76"/>
        <end position="98"/>
    </location>
</feature>
<feature type="transmembrane region" description="Helical" evidence="5">
    <location>
        <begin position="27"/>
        <end position="47"/>
    </location>
</feature>
<dbReference type="AlphaFoldDB" id="A0AAN9BRI6"/>
<dbReference type="Pfam" id="PF00335">
    <property type="entry name" value="Tetraspanin"/>
    <property type="match status" value="1"/>
</dbReference>
<proteinExistence type="predicted"/>
<sequence>METTETTETAKRTVSCSKIKFCKYFQLVTDSLFICAGVSALITVIVAKTEGIKDPRLTLGGACLESDTAGFVKVSISWGVVLGTTVLLTSVVGVYSCLRQDTGLLYCYSMMGYVLALVELLYFLSLYIHLGRATASTKTCFKEVLVRDYSGPYQSDIFNSSGAWDFMHRHYRCCGVDQGEVFNSMVNWDRTWIERYEDPFFNTTLKLDEFKVIAVLPYTCCVFKNEEDVYYSPDASVENLRGALQDENCPFTPTTSNSYIQVGCFDLLHLFVSNMTTFAFYVSLIAESFQLTAAVCALYSSRAIMNSRTLEKLMHNRHI</sequence>
<evidence type="ECO:0000256" key="5">
    <source>
        <dbReference type="SAM" id="Phobius"/>
    </source>
</evidence>
<protein>
    <recommendedName>
        <fullName evidence="8">Tetraspanin</fullName>
    </recommendedName>
</protein>
<evidence type="ECO:0000313" key="7">
    <source>
        <dbReference type="Proteomes" id="UP001374579"/>
    </source>
</evidence>
<reference evidence="6 7" key="1">
    <citation type="submission" date="2024-02" db="EMBL/GenBank/DDBJ databases">
        <title>Chromosome-scale genome assembly of the rough periwinkle Littorina saxatilis.</title>
        <authorList>
            <person name="De Jode A."/>
            <person name="Faria R."/>
            <person name="Formenti G."/>
            <person name="Sims Y."/>
            <person name="Smith T.P."/>
            <person name="Tracey A."/>
            <person name="Wood J.M.D."/>
            <person name="Zagrodzka Z.B."/>
            <person name="Johannesson K."/>
            <person name="Butlin R.K."/>
            <person name="Leder E.H."/>
        </authorList>
    </citation>
    <scope>NUCLEOTIDE SEQUENCE [LARGE SCALE GENOMIC DNA]</scope>
    <source>
        <strain evidence="6">Snail1</strain>
        <tissue evidence="6">Muscle</tissue>
    </source>
</reference>
<comment type="subcellular location">
    <subcellularLocation>
        <location evidence="1">Membrane</location>
        <topology evidence="1">Multi-pass membrane protein</topology>
    </subcellularLocation>
</comment>
<dbReference type="Proteomes" id="UP001374579">
    <property type="component" value="Unassembled WGS sequence"/>
</dbReference>
<keyword evidence="2 5" id="KW-0812">Transmembrane</keyword>
<keyword evidence="4 5" id="KW-0472">Membrane</keyword>
<feature type="transmembrane region" description="Helical" evidence="5">
    <location>
        <begin position="278"/>
        <end position="299"/>
    </location>
</feature>
<evidence type="ECO:0008006" key="8">
    <source>
        <dbReference type="Google" id="ProtNLM"/>
    </source>
</evidence>
<evidence type="ECO:0000256" key="1">
    <source>
        <dbReference type="ARBA" id="ARBA00004141"/>
    </source>
</evidence>
<organism evidence="6 7">
    <name type="scientific">Littorina saxatilis</name>
    <dbReference type="NCBI Taxonomy" id="31220"/>
    <lineage>
        <taxon>Eukaryota</taxon>
        <taxon>Metazoa</taxon>
        <taxon>Spiralia</taxon>
        <taxon>Lophotrochozoa</taxon>
        <taxon>Mollusca</taxon>
        <taxon>Gastropoda</taxon>
        <taxon>Caenogastropoda</taxon>
        <taxon>Littorinimorpha</taxon>
        <taxon>Littorinoidea</taxon>
        <taxon>Littorinidae</taxon>
        <taxon>Littorina</taxon>
    </lineage>
</organism>